<evidence type="ECO:0000313" key="3">
    <source>
        <dbReference type="Proteomes" id="UP000238071"/>
    </source>
</evidence>
<keyword evidence="3" id="KW-1185">Reference proteome</keyword>
<dbReference type="InterPro" id="IPR019670">
    <property type="entry name" value="DUF2523"/>
</dbReference>
<evidence type="ECO:0000313" key="2">
    <source>
        <dbReference type="EMBL" id="PPK67255.1"/>
    </source>
</evidence>
<dbReference type="OrthoDB" id="6901798at2"/>
<comment type="caution">
    <text evidence="2">The sequence shown here is derived from an EMBL/GenBank/DDBJ whole genome shotgun (WGS) entry which is preliminary data.</text>
</comment>
<accession>A0A2S6GPR8</accession>
<keyword evidence="1" id="KW-0812">Transmembrane</keyword>
<dbReference type="RefSeq" id="WP_104424812.1">
    <property type="nucleotide sequence ID" value="NZ_PTIY01000014.1"/>
</dbReference>
<organism evidence="2 3">
    <name type="scientific">Methylobacter tundripaludum</name>
    <dbReference type="NCBI Taxonomy" id="173365"/>
    <lineage>
        <taxon>Bacteria</taxon>
        <taxon>Pseudomonadati</taxon>
        <taxon>Pseudomonadota</taxon>
        <taxon>Gammaproteobacteria</taxon>
        <taxon>Methylococcales</taxon>
        <taxon>Methylococcaceae</taxon>
        <taxon>Methylobacter</taxon>
    </lineage>
</organism>
<gene>
    <name evidence="2" type="ORF">B0F88_1142</name>
</gene>
<sequence length="90" mass="8974">MATLASFLLAITGSLAARVLTSLGIGFVSYAALTTLASTVVSHVTSSYNGMGSVPLALINLAGGGQVLGILCAALITRASLIAIKRLSPL</sequence>
<keyword evidence="1" id="KW-1133">Transmembrane helix</keyword>
<reference evidence="2 3" key="1">
    <citation type="submission" date="2018-02" db="EMBL/GenBank/DDBJ databases">
        <title>Subsurface microbial communities from deep shales in Ohio and West Virginia, USA.</title>
        <authorList>
            <person name="Wrighton K."/>
        </authorList>
    </citation>
    <scope>NUCLEOTIDE SEQUENCE [LARGE SCALE GENOMIC DNA]</scope>
    <source>
        <strain evidence="2 3">OWC-G53F</strain>
    </source>
</reference>
<dbReference type="AlphaFoldDB" id="A0A2S6GPR8"/>
<keyword evidence="1" id="KW-0472">Membrane</keyword>
<dbReference type="EMBL" id="PTIY01000014">
    <property type="protein sequence ID" value="PPK67255.1"/>
    <property type="molecule type" value="Genomic_DNA"/>
</dbReference>
<protein>
    <submittedName>
        <fullName evidence="2">Uncharacterized protein DUF2523</fullName>
    </submittedName>
</protein>
<name>A0A2S6GPR8_9GAMM</name>
<feature type="transmembrane region" description="Helical" evidence="1">
    <location>
        <begin position="56"/>
        <end position="76"/>
    </location>
</feature>
<evidence type="ECO:0000256" key="1">
    <source>
        <dbReference type="SAM" id="Phobius"/>
    </source>
</evidence>
<dbReference type="Proteomes" id="UP000238071">
    <property type="component" value="Unassembled WGS sequence"/>
</dbReference>
<dbReference type="Pfam" id="PF10734">
    <property type="entry name" value="DUF2523"/>
    <property type="match status" value="1"/>
</dbReference>
<proteinExistence type="predicted"/>